<evidence type="ECO:0000313" key="3">
    <source>
        <dbReference type="Proteomes" id="UP000010798"/>
    </source>
</evidence>
<accession>L0D6T8</accession>
<dbReference type="Gene3D" id="3.40.50.1110">
    <property type="entry name" value="SGNH hydrolase"/>
    <property type="match status" value="1"/>
</dbReference>
<dbReference type="HOGENOM" id="CLU_655185_0_0_0"/>
<dbReference type="Pfam" id="PF13472">
    <property type="entry name" value="Lipase_GDSL_2"/>
    <property type="match status" value="1"/>
</dbReference>
<sequence length="387" mass="42110">MIRCSSQTMQFLATAVILVWGLVPGHLALGTPGRVRETLRCDLMSRADYDQMERGYYEQILDAGRKLGGSASGPQRGGGPSQVCLSVNDLREFVLKPSLSVRQPVGVSWSTNDLGMRDRPYTVAKPANTVRIGLMGDSIAAGWGVGDDLGFEPILERWFDERSRKAGGPGFEILNFAVPGRSPGQRWYHFMQVGWVMEPDLVLFEATQADVGWAVRRLRELLPRGIGWDSPLYSDILAACGVMPGETSTAYEQALRPYTWELTASAYRAIAEGCSLRGVPSVMVVIPRVGRTVDAADHQRLLAVARDAGFSAVIDISDAFDGIDPTTLTARADDYHPNDKGHALLARRLDEALWHHPLLNTLRNRGASLGEPVVPATNAGLPSASEG</sequence>
<dbReference type="GO" id="GO:0016788">
    <property type="term" value="F:hydrolase activity, acting on ester bonds"/>
    <property type="evidence" value="ECO:0007669"/>
    <property type="project" value="UniProtKB-ARBA"/>
</dbReference>
<keyword evidence="3" id="KW-1185">Reference proteome</keyword>
<dbReference type="Proteomes" id="UP000010798">
    <property type="component" value="Chromosome"/>
</dbReference>
<feature type="domain" description="SGNH hydrolase-type esterase" evidence="1">
    <location>
        <begin position="135"/>
        <end position="344"/>
    </location>
</feature>
<dbReference type="eggNOG" id="COG2755">
    <property type="taxonomic scope" value="Bacteria"/>
</dbReference>
<dbReference type="EMBL" id="CP003364">
    <property type="protein sequence ID" value="AGA24585.1"/>
    <property type="molecule type" value="Genomic_DNA"/>
</dbReference>
<evidence type="ECO:0000259" key="1">
    <source>
        <dbReference type="Pfam" id="PF13472"/>
    </source>
</evidence>
<dbReference type="STRING" id="886293.Sinac_0127"/>
<organism evidence="2 3">
    <name type="scientific">Singulisphaera acidiphila (strain ATCC BAA-1392 / DSM 18658 / VKM B-2454 / MOB10)</name>
    <dbReference type="NCBI Taxonomy" id="886293"/>
    <lineage>
        <taxon>Bacteria</taxon>
        <taxon>Pseudomonadati</taxon>
        <taxon>Planctomycetota</taxon>
        <taxon>Planctomycetia</taxon>
        <taxon>Isosphaerales</taxon>
        <taxon>Isosphaeraceae</taxon>
        <taxon>Singulisphaera</taxon>
    </lineage>
</organism>
<proteinExistence type="predicted"/>
<gene>
    <name evidence="2" type="ordered locus">Sinac_0127</name>
</gene>
<dbReference type="SUPFAM" id="SSF52266">
    <property type="entry name" value="SGNH hydrolase"/>
    <property type="match status" value="1"/>
</dbReference>
<dbReference type="KEGG" id="saci:Sinac_0127"/>
<evidence type="ECO:0000313" key="2">
    <source>
        <dbReference type="EMBL" id="AGA24585.1"/>
    </source>
</evidence>
<dbReference type="RefSeq" id="WP_015243770.1">
    <property type="nucleotide sequence ID" value="NC_019892.1"/>
</dbReference>
<name>L0D6T8_SINAD</name>
<protein>
    <recommendedName>
        <fullName evidence="1">SGNH hydrolase-type esterase domain-containing protein</fullName>
    </recommendedName>
</protein>
<dbReference type="InterPro" id="IPR013830">
    <property type="entry name" value="SGNH_hydro"/>
</dbReference>
<reference evidence="2 3" key="1">
    <citation type="submission" date="2012-02" db="EMBL/GenBank/DDBJ databases">
        <title>Complete sequence of chromosome of Singulisphaera acidiphila DSM 18658.</title>
        <authorList>
            <consortium name="US DOE Joint Genome Institute (JGI-PGF)"/>
            <person name="Lucas S."/>
            <person name="Copeland A."/>
            <person name="Lapidus A."/>
            <person name="Glavina del Rio T."/>
            <person name="Dalin E."/>
            <person name="Tice H."/>
            <person name="Bruce D."/>
            <person name="Goodwin L."/>
            <person name="Pitluck S."/>
            <person name="Peters L."/>
            <person name="Ovchinnikova G."/>
            <person name="Chertkov O."/>
            <person name="Kyrpides N."/>
            <person name="Mavromatis K."/>
            <person name="Ivanova N."/>
            <person name="Brettin T."/>
            <person name="Detter J.C."/>
            <person name="Han C."/>
            <person name="Larimer F."/>
            <person name="Land M."/>
            <person name="Hauser L."/>
            <person name="Markowitz V."/>
            <person name="Cheng J.-F."/>
            <person name="Hugenholtz P."/>
            <person name="Woyke T."/>
            <person name="Wu D."/>
            <person name="Tindall B."/>
            <person name="Pomrenke H."/>
            <person name="Brambilla E."/>
            <person name="Klenk H.-P."/>
            <person name="Eisen J.A."/>
        </authorList>
    </citation>
    <scope>NUCLEOTIDE SEQUENCE [LARGE SCALE GENOMIC DNA]</scope>
    <source>
        <strain evidence="3">ATCC BAA-1392 / DSM 18658 / VKM B-2454 / MOB10</strain>
    </source>
</reference>
<dbReference type="CDD" id="cd00229">
    <property type="entry name" value="SGNH_hydrolase"/>
    <property type="match status" value="1"/>
</dbReference>
<dbReference type="InterPro" id="IPR036514">
    <property type="entry name" value="SGNH_hydro_sf"/>
</dbReference>
<dbReference type="OrthoDB" id="248809at2"/>
<dbReference type="AlphaFoldDB" id="L0D6T8"/>